<dbReference type="Proteomes" id="UP000248889">
    <property type="component" value="Unassembled WGS sequence"/>
</dbReference>
<protein>
    <submittedName>
        <fullName evidence="7">ABC transporter permease</fullName>
    </submittedName>
</protein>
<dbReference type="InterPro" id="IPR001851">
    <property type="entry name" value="ABC_transp_permease"/>
</dbReference>
<comment type="caution">
    <text evidence="7">The sequence shown here is derived from an EMBL/GenBank/DDBJ whole genome shotgun (WGS) entry which is preliminary data.</text>
</comment>
<dbReference type="PANTHER" id="PTHR32196:SF72">
    <property type="entry name" value="RIBOSE IMPORT PERMEASE PROTEIN RBSC"/>
    <property type="match status" value="1"/>
</dbReference>
<feature type="transmembrane region" description="Helical" evidence="6">
    <location>
        <begin position="117"/>
        <end position="137"/>
    </location>
</feature>
<organism evidence="7 8">
    <name type="scientific">Streptacidiphilus pinicola</name>
    <dbReference type="NCBI Taxonomy" id="2219663"/>
    <lineage>
        <taxon>Bacteria</taxon>
        <taxon>Bacillati</taxon>
        <taxon>Actinomycetota</taxon>
        <taxon>Actinomycetes</taxon>
        <taxon>Kitasatosporales</taxon>
        <taxon>Streptomycetaceae</taxon>
        <taxon>Streptacidiphilus</taxon>
    </lineage>
</organism>
<feature type="transmembrane region" description="Helical" evidence="6">
    <location>
        <begin position="37"/>
        <end position="54"/>
    </location>
</feature>
<feature type="transmembrane region" description="Helical" evidence="6">
    <location>
        <begin position="238"/>
        <end position="258"/>
    </location>
</feature>
<dbReference type="OrthoDB" id="3468954at2"/>
<gene>
    <name evidence="7" type="ORF">DN069_19190</name>
</gene>
<dbReference type="AlphaFoldDB" id="A0A2X0IHI2"/>
<feature type="transmembrane region" description="Helical" evidence="6">
    <location>
        <begin position="143"/>
        <end position="164"/>
    </location>
</feature>
<dbReference type="CDD" id="cd06579">
    <property type="entry name" value="TM_PBP1_transp_AraH_like"/>
    <property type="match status" value="1"/>
</dbReference>
<evidence type="ECO:0000256" key="2">
    <source>
        <dbReference type="ARBA" id="ARBA00022475"/>
    </source>
</evidence>
<feature type="transmembrane region" description="Helical" evidence="6">
    <location>
        <begin position="279"/>
        <end position="307"/>
    </location>
</feature>
<evidence type="ECO:0000313" key="7">
    <source>
        <dbReference type="EMBL" id="RAG84027.1"/>
    </source>
</evidence>
<keyword evidence="3 6" id="KW-0812">Transmembrane</keyword>
<accession>A0A2X0IHI2</accession>
<evidence type="ECO:0000256" key="1">
    <source>
        <dbReference type="ARBA" id="ARBA00004651"/>
    </source>
</evidence>
<keyword evidence="8" id="KW-1185">Reference proteome</keyword>
<keyword evidence="4 6" id="KW-1133">Transmembrane helix</keyword>
<feature type="transmembrane region" description="Helical" evidence="6">
    <location>
        <begin position="319"/>
        <end position="339"/>
    </location>
</feature>
<sequence length="344" mass="35474">MTIQSSGDIAPATAEDFRGRPASVGQRVHSVLHRQPALSPAIVLLLAGVAFALLNSRFYALQNLSLVAQQVAVVGSLAAGQTLVILTAGIDLSIGAVMVLASLVMSKLVFGSHVNGLLALLIGTLIAIAAQAVNGLLVTKIKLPPFIVTLGTLSVFTAITLIYAQGQTIALQPDTFLLWSAKTISIGSLRITTGVLLMIALYAVLGYALRYTAWGRHLYAVGDDVEAARLAGISVNRVLLSAYMVAGVAIAVAAWILVGRVGGGDPNSGINANLESITAVVIGGTSLFGGRGVIFGSLIGALIVQVFDNGLALAGFDPNYQVLAVGLLVIAAVSVDQWIRSVKA</sequence>
<dbReference type="RefSeq" id="WP_111502395.1">
    <property type="nucleotide sequence ID" value="NZ_QKYN01000073.1"/>
</dbReference>
<evidence type="ECO:0000256" key="5">
    <source>
        <dbReference type="ARBA" id="ARBA00023136"/>
    </source>
</evidence>
<dbReference type="GO" id="GO:0005886">
    <property type="term" value="C:plasma membrane"/>
    <property type="evidence" value="ECO:0007669"/>
    <property type="project" value="UniProtKB-SubCell"/>
</dbReference>
<keyword evidence="5 6" id="KW-0472">Membrane</keyword>
<name>A0A2X0IHI2_9ACTN</name>
<evidence type="ECO:0000256" key="6">
    <source>
        <dbReference type="SAM" id="Phobius"/>
    </source>
</evidence>
<keyword evidence="2" id="KW-1003">Cell membrane</keyword>
<feature type="transmembrane region" description="Helical" evidence="6">
    <location>
        <begin position="176"/>
        <end position="209"/>
    </location>
</feature>
<evidence type="ECO:0000256" key="3">
    <source>
        <dbReference type="ARBA" id="ARBA00022692"/>
    </source>
</evidence>
<dbReference type="PANTHER" id="PTHR32196">
    <property type="entry name" value="ABC TRANSPORTER PERMEASE PROTEIN YPHD-RELATED-RELATED"/>
    <property type="match status" value="1"/>
</dbReference>
<comment type="subcellular location">
    <subcellularLocation>
        <location evidence="1">Cell membrane</location>
        <topology evidence="1">Multi-pass membrane protein</topology>
    </subcellularLocation>
</comment>
<evidence type="ECO:0000256" key="4">
    <source>
        <dbReference type="ARBA" id="ARBA00022989"/>
    </source>
</evidence>
<reference evidence="7 8" key="1">
    <citation type="submission" date="2018-06" db="EMBL/GenBank/DDBJ databases">
        <title>Streptacidiphilus pinicola sp. nov., isolated from pine grove soil.</title>
        <authorList>
            <person name="Roh S.G."/>
            <person name="Park S."/>
            <person name="Kim M.-K."/>
            <person name="Yun B.-R."/>
            <person name="Park J."/>
            <person name="Kim M.J."/>
            <person name="Kim Y.S."/>
            <person name="Kim S.B."/>
        </authorList>
    </citation>
    <scope>NUCLEOTIDE SEQUENCE [LARGE SCALE GENOMIC DNA]</scope>
    <source>
        <strain evidence="7 8">MMS16-CNU450</strain>
    </source>
</reference>
<dbReference type="Pfam" id="PF02653">
    <property type="entry name" value="BPD_transp_2"/>
    <property type="match status" value="1"/>
</dbReference>
<evidence type="ECO:0000313" key="8">
    <source>
        <dbReference type="Proteomes" id="UP000248889"/>
    </source>
</evidence>
<proteinExistence type="predicted"/>
<dbReference type="GO" id="GO:0022857">
    <property type="term" value="F:transmembrane transporter activity"/>
    <property type="evidence" value="ECO:0007669"/>
    <property type="project" value="InterPro"/>
</dbReference>
<dbReference type="EMBL" id="QKYN01000073">
    <property type="protein sequence ID" value="RAG84027.1"/>
    <property type="molecule type" value="Genomic_DNA"/>
</dbReference>